<name>A0A5M8PBW3_9LECA</name>
<accession>A0A5M8PBW3</accession>
<evidence type="ECO:0000313" key="1">
    <source>
        <dbReference type="EMBL" id="KAA6406725.1"/>
    </source>
</evidence>
<reference evidence="1 2" key="1">
    <citation type="submission" date="2019-09" db="EMBL/GenBank/DDBJ databases">
        <title>The hologenome of the rock-dwelling lichen Lasallia pustulata.</title>
        <authorList>
            <person name="Greshake Tzovaras B."/>
            <person name="Segers F."/>
            <person name="Bicker A."/>
            <person name="Dal Grande F."/>
            <person name="Otte J."/>
            <person name="Hankeln T."/>
            <person name="Schmitt I."/>
            <person name="Ebersberger I."/>
        </authorList>
    </citation>
    <scope>NUCLEOTIDE SEQUENCE [LARGE SCALE GENOMIC DNA]</scope>
    <source>
        <strain evidence="1">A1-1</strain>
    </source>
</reference>
<dbReference type="AlphaFoldDB" id="A0A5M8PBW3"/>
<organism evidence="1 2">
    <name type="scientific">Lasallia pustulata</name>
    <dbReference type="NCBI Taxonomy" id="136370"/>
    <lineage>
        <taxon>Eukaryota</taxon>
        <taxon>Fungi</taxon>
        <taxon>Dikarya</taxon>
        <taxon>Ascomycota</taxon>
        <taxon>Pezizomycotina</taxon>
        <taxon>Lecanoromycetes</taxon>
        <taxon>OSLEUM clade</taxon>
        <taxon>Umbilicariomycetidae</taxon>
        <taxon>Umbilicariales</taxon>
        <taxon>Umbilicariaceae</taxon>
        <taxon>Lasallia</taxon>
    </lineage>
</organism>
<dbReference type="EMBL" id="VXIT01000023">
    <property type="protein sequence ID" value="KAA6406725.1"/>
    <property type="molecule type" value="Genomic_DNA"/>
</dbReference>
<comment type="caution">
    <text evidence="1">The sequence shown here is derived from an EMBL/GenBank/DDBJ whole genome shotgun (WGS) entry which is preliminary data.</text>
</comment>
<proteinExistence type="predicted"/>
<protein>
    <submittedName>
        <fullName evidence="1">Uncharacterized protein</fullName>
    </submittedName>
</protein>
<sequence>MQPVTVDLLIRTPGASCLRPPGRQALRLASFSQTAGYHACKPICTHVLGATMAMCNKWKLCRVIKCP</sequence>
<dbReference type="Proteomes" id="UP000324767">
    <property type="component" value="Unassembled WGS sequence"/>
</dbReference>
<evidence type="ECO:0000313" key="2">
    <source>
        <dbReference type="Proteomes" id="UP000324767"/>
    </source>
</evidence>
<gene>
    <name evidence="1" type="ORF">FRX48_09448</name>
</gene>